<keyword evidence="4" id="KW-0479">Metal-binding</keyword>
<feature type="chain" id="PRO_5001532171" evidence="7">
    <location>
        <begin position="27"/>
        <end position="313"/>
    </location>
</feature>
<comment type="subcellular location">
    <subcellularLocation>
        <location evidence="1">Cell envelope</location>
    </subcellularLocation>
</comment>
<dbReference type="GO" id="GO:0007155">
    <property type="term" value="P:cell adhesion"/>
    <property type="evidence" value="ECO:0007669"/>
    <property type="project" value="InterPro"/>
</dbReference>
<dbReference type="PRINTS" id="PR00691">
    <property type="entry name" value="ADHESINB"/>
</dbReference>
<dbReference type="Pfam" id="PF01297">
    <property type="entry name" value="ZnuA"/>
    <property type="match status" value="1"/>
</dbReference>
<evidence type="ECO:0000256" key="5">
    <source>
        <dbReference type="ARBA" id="ARBA00022729"/>
    </source>
</evidence>
<dbReference type="InterPro" id="IPR050492">
    <property type="entry name" value="Bact_metal-bind_prot9"/>
</dbReference>
<feature type="signal peptide" evidence="7">
    <location>
        <begin position="1"/>
        <end position="26"/>
    </location>
</feature>
<evidence type="ECO:0000256" key="1">
    <source>
        <dbReference type="ARBA" id="ARBA00004196"/>
    </source>
</evidence>
<gene>
    <name evidence="8" type="ORF">BN1046_00676</name>
</gene>
<dbReference type="InterPro" id="IPR006129">
    <property type="entry name" value="AdhesinB"/>
</dbReference>
<evidence type="ECO:0000256" key="3">
    <source>
        <dbReference type="ARBA" id="ARBA00022448"/>
    </source>
</evidence>
<dbReference type="PANTHER" id="PTHR42953">
    <property type="entry name" value="HIGH-AFFINITY ZINC UPTAKE SYSTEM PROTEIN ZNUA-RELATED"/>
    <property type="match status" value="1"/>
</dbReference>
<evidence type="ECO:0000313" key="8">
    <source>
        <dbReference type="EMBL" id="CDP79773.1"/>
    </source>
</evidence>
<accession>A0A024LRD3</accession>
<dbReference type="GO" id="GO:0030001">
    <property type="term" value="P:metal ion transport"/>
    <property type="evidence" value="ECO:0007669"/>
    <property type="project" value="InterPro"/>
</dbReference>
<dbReference type="InterPro" id="IPR006128">
    <property type="entry name" value="Lipoprotein_PsaA-like"/>
</dbReference>
<dbReference type="InterPro" id="IPR006127">
    <property type="entry name" value="ZnuA-like"/>
</dbReference>
<organism evidence="8">
    <name type="scientific">Bartonella schoenbuchensis</name>
    <dbReference type="NCBI Taxonomy" id="165694"/>
    <lineage>
        <taxon>Bacteria</taxon>
        <taxon>Pseudomonadati</taxon>
        <taxon>Pseudomonadota</taxon>
        <taxon>Alphaproteobacteria</taxon>
        <taxon>Hyphomicrobiales</taxon>
        <taxon>Bartonellaceae</taxon>
        <taxon>Bartonella</taxon>
    </lineage>
</organism>
<dbReference type="GO" id="GO:0030313">
    <property type="term" value="C:cell envelope"/>
    <property type="evidence" value="ECO:0007669"/>
    <property type="project" value="UniProtKB-SubCell"/>
</dbReference>
<evidence type="ECO:0000256" key="7">
    <source>
        <dbReference type="SAM" id="SignalP"/>
    </source>
</evidence>
<dbReference type="Gene3D" id="3.40.50.1980">
    <property type="entry name" value="Nitrogenase molybdenum iron protein domain"/>
    <property type="match status" value="2"/>
</dbReference>
<comment type="similarity">
    <text evidence="2 6">Belongs to the bacterial solute-binding protein 9 family.</text>
</comment>
<keyword evidence="3 6" id="KW-0813">Transport</keyword>
<dbReference type="PANTHER" id="PTHR42953:SF1">
    <property type="entry name" value="METAL-BINDING PROTEIN HI_0362-RELATED"/>
    <property type="match status" value="1"/>
</dbReference>
<dbReference type="EMBL" id="HG977196">
    <property type="protein sequence ID" value="CDP79773.1"/>
    <property type="molecule type" value="Genomic_DNA"/>
</dbReference>
<dbReference type="GO" id="GO:0046872">
    <property type="term" value="F:metal ion binding"/>
    <property type="evidence" value="ECO:0007669"/>
    <property type="project" value="UniProtKB-KW"/>
</dbReference>
<evidence type="ECO:0000256" key="2">
    <source>
        <dbReference type="ARBA" id="ARBA00011028"/>
    </source>
</evidence>
<dbReference type="AlphaFoldDB" id="A0A024LRD3"/>
<reference evidence="8" key="1">
    <citation type="submission" date="2013-11" db="EMBL/GenBank/DDBJ databases">
        <authorList>
            <person name="GENOMES U."/>
        </authorList>
    </citation>
    <scope>NUCLEOTIDE SEQUENCE</scope>
    <source>
        <strain evidence="8">MVT06</strain>
    </source>
</reference>
<dbReference type="SUPFAM" id="SSF53807">
    <property type="entry name" value="Helical backbone' metal receptor"/>
    <property type="match status" value="1"/>
</dbReference>
<evidence type="ECO:0000256" key="4">
    <source>
        <dbReference type="ARBA" id="ARBA00022723"/>
    </source>
</evidence>
<evidence type="ECO:0000256" key="6">
    <source>
        <dbReference type="RuleBase" id="RU003512"/>
    </source>
</evidence>
<keyword evidence="5 7" id="KW-0732">Signal</keyword>
<dbReference type="PRINTS" id="PR00690">
    <property type="entry name" value="ADHESNFAMILY"/>
</dbReference>
<sequence length="313" mass="34474" precursor="true">MHTRVKQFVLLGFILFFPFFSSSAAANNKIKVVASFSILADLIENVGGDHIAMTTLVGPNASIHTYEPTPRDVKVLKDAHIIFVNGLHLEDSINRLIAASDTKALLIEASANIPALTLKDQEHGTKHHHHHNSIDPHAWQAISNVKIYVKNIAVAFCTIDHQSCESYNKNADAYLQKLDTLQTAITTQIATIPQDKRIIITSHDAFNYFSHEYDFTILAPQSISTETEATAADVASLIKQIKANKASALFVENISNPRLIEQIAKETNLKIGGTLYSDALSEKNGPAATYLSMIQYNVNTIINAIQTTQIINN</sequence>
<proteinExistence type="inferred from homology"/>
<reference evidence="8" key="2">
    <citation type="submission" date="2014-05" db="EMBL/GenBank/DDBJ databases">
        <title>Genome sequencing of Bartonella spp. isolated from human blood.</title>
        <authorList>
            <person name="Raoult D."/>
        </authorList>
    </citation>
    <scope>NUCLEOTIDE SEQUENCE</scope>
    <source>
        <strain evidence="8">MVT06</strain>
    </source>
</reference>
<name>A0A024LRD3_9HYPH</name>
<protein>
    <submittedName>
        <fullName evidence="8">ABC transporter substrate-binding protein</fullName>
    </submittedName>
</protein>